<name>A0A5E4V3Q7_9BURK</name>
<sequence>MLNWFANEGSRGLSLMMYLLMCRLFERYGRDASWTISFANVRNALMRTCVVLIRPRSPSRPLTVMNKID</sequence>
<evidence type="ECO:0000313" key="1">
    <source>
        <dbReference type="EMBL" id="VVE06878.1"/>
    </source>
</evidence>
<organism evidence="1 2">
    <name type="scientific">Pandoraea communis</name>
    <dbReference type="NCBI Taxonomy" id="2508297"/>
    <lineage>
        <taxon>Bacteria</taxon>
        <taxon>Pseudomonadati</taxon>
        <taxon>Pseudomonadota</taxon>
        <taxon>Betaproteobacteria</taxon>
        <taxon>Burkholderiales</taxon>
        <taxon>Burkholderiaceae</taxon>
        <taxon>Pandoraea</taxon>
    </lineage>
</organism>
<keyword evidence="2" id="KW-1185">Reference proteome</keyword>
<evidence type="ECO:0000313" key="2">
    <source>
        <dbReference type="Proteomes" id="UP000383971"/>
    </source>
</evidence>
<protein>
    <submittedName>
        <fullName evidence="1">Uncharacterized protein</fullName>
    </submittedName>
</protein>
<dbReference type="Proteomes" id="UP000383971">
    <property type="component" value="Unassembled WGS sequence"/>
</dbReference>
<reference evidence="1 2" key="1">
    <citation type="submission" date="2019-08" db="EMBL/GenBank/DDBJ databases">
        <authorList>
            <person name="Peeters C."/>
        </authorList>
    </citation>
    <scope>NUCLEOTIDE SEQUENCE [LARGE SCALE GENOMIC DNA]</scope>
    <source>
        <strain evidence="1 2">LMG 31111</strain>
    </source>
</reference>
<gene>
    <name evidence="1" type="ORF">PCO31111_02445</name>
</gene>
<accession>A0A5E4V3Q7</accession>
<proteinExistence type="predicted"/>
<dbReference type="EMBL" id="CABPSE010000007">
    <property type="protein sequence ID" value="VVE06878.1"/>
    <property type="molecule type" value="Genomic_DNA"/>
</dbReference>
<dbReference type="AlphaFoldDB" id="A0A5E4V3Q7"/>